<protein>
    <submittedName>
        <fullName evidence="5">Serine hydrolase</fullName>
    </submittedName>
</protein>
<evidence type="ECO:0000313" key="6">
    <source>
        <dbReference type="Proteomes" id="UP000460416"/>
    </source>
</evidence>
<sequence>MKSFSSSSARALYLFLVLPSFLFIAFAQTSEESEKIDELMSKYTQYKQFNGSLLVAKEGEVILKKGYGMANMEWDIPNSPKTKHRVGSITKQFTAMLIMQLKEEGKLQLDVPITTYLEEYPKSTGDKVTIHHLLTHTSGVPNYTSFPGFFENRSRDPYTVRELTRTFSDSSLVFEPGTNFAYSNSGYILLGAIIEEVTGKTYEEALKERILKPLAMNDTGYDHFEEIIKNRSTGYEQKGNNFTNSKYLDMSIPYAAGSIYSTVEDLFKWHKALLNDELISPASKKIMFQAHKPLGPQSAAYGWFVGSQKFGMEKDSVFTTVHSGGINGYSSLITRIPSDDALIVLLNNTGGKALNDMTEAIGRILYDQDYEFPKPSVVLEVRREYQEMGLEAARELYSEIKDSEDYELNEYELNSFGYDLLRSNKIDEAIEIFKWNVDAFPESGNVYDSLGEAYLKKGNIELAIKNYRKSVELDPANSHALQVINDLEKQVK</sequence>
<keyword evidence="3" id="KW-0802">TPR repeat</keyword>
<dbReference type="EMBL" id="VJVW01000006">
    <property type="protein sequence ID" value="MUP43725.1"/>
    <property type="molecule type" value="Genomic_DNA"/>
</dbReference>
<dbReference type="Gene3D" id="3.40.710.10">
    <property type="entry name" value="DD-peptidase/beta-lactamase superfamily"/>
    <property type="match status" value="1"/>
</dbReference>
<comment type="caution">
    <text evidence="5">The sequence shown here is derived from an EMBL/GenBank/DDBJ whole genome shotgun (WGS) entry which is preliminary data.</text>
</comment>
<gene>
    <name evidence="5" type="ORF">FLP08_14175</name>
</gene>
<dbReference type="SUPFAM" id="SSF56601">
    <property type="entry name" value="beta-lactamase/transpeptidase-like"/>
    <property type="match status" value="1"/>
</dbReference>
<evidence type="ECO:0000313" key="5">
    <source>
        <dbReference type="EMBL" id="MUP43725.1"/>
    </source>
</evidence>
<evidence type="ECO:0000259" key="4">
    <source>
        <dbReference type="Pfam" id="PF00144"/>
    </source>
</evidence>
<dbReference type="OrthoDB" id="9793489at2"/>
<dbReference type="Proteomes" id="UP000460416">
    <property type="component" value="Unassembled WGS sequence"/>
</dbReference>
<keyword evidence="6" id="KW-1185">Reference proteome</keyword>
<comment type="subcellular location">
    <subcellularLocation>
        <location evidence="1">Membrane</location>
    </subcellularLocation>
</comment>
<dbReference type="RefSeq" id="WP_156277685.1">
    <property type="nucleotide sequence ID" value="NZ_BAABGI010000001.1"/>
</dbReference>
<dbReference type="PANTHER" id="PTHR46825:SF11">
    <property type="entry name" value="PENICILLIN-BINDING PROTEIN 4"/>
    <property type="match status" value="1"/>
</dbReference>
<dbReference type="PANTHER" id="PTHR46825">
    <property type="entry name" value="D-ALANYL-D-ALANINE-CARBOXYPEPTIDASE/ENDOPEPTIDASE AMPH"/>
    <property type="match status" value="1"/>
</dbReference>
<evidence type="ECO:0000256" key="1">
    <source>
        <dbReference type="ARBA" id="ARBA00004370"/>
    </source>
</evidence>
<evidence type="ECO:0000256" key="3">
    <source>
        <dbReference type="PROSITE-ProRule" id="PRU00339"/>
    </source>
</evidence>
<feature type="repeat" description="TPR" evidence="3">
    <location>
        <begin position="444"/>
        <end position="477"/>
    </location>
</feature>
<dbReference type="Pfam" id="PF00144">
    <property type="entry name" value="Beta-lactamase"/>
    <property type="match status" value="1"/>
</dbReference>
<dbReference type="InterPro" id="IPR012338">
    <property type="entry name" value="Beta-lactam/transpept-like"/>
</dbReference>
<accession>A0A7K1LSD6</accession>
<dbReference type="AlphaFoldDB" id="A0A7K1LSD6"/>
<keyword evidence="2" id="KW-0472">Membrane</keyword>
<organism evidence="5 6">
    <name type="scientific">Christiangramia aestuarii</name>
    <dbReference type="NCBI Taxonomy" id="1028746"/>
    <lineage>
        <taxon>Bacteria</taxon>
        <taxon>Pseudomonadati</taxon>
        <taxon>Bacteroidota</taxon>
        <taxon>Flavobacteriia</taxon>
        <taxon>Flavobacteriales</taxon>
        <taxon>Flavobacteriaceae</taxon>
        <taxon>Christiangramia</taxon>
    </lineage>
</organism>
<dbReference type="GO" id="GO:0016020">
    <property type="term" value="C:membrane"/>
    <property type="evidence" value="ECO:0007669"/>
    <property type="project" value="UniProtKB-SubCell"/>
</dbReference>
<dbReference type="InterPro" id="IPR050491">
    <property type="entry name" value="AmpC-like"/>
</dbReference>
<proteinExistence type="predicted"/>
<reference evidence="5 6" key="1">
    <citation type="submission" date="2019-07" db="EMBL/GenBank/DDBJ databases">
        <title>Gramella aestuarii sp. nov., isolated from a tidal flat, and emended description of Gramella echinicola.</title>
        <authorList>
            <person name="Liu L."/>
        </authorList>
    </citation>
    <scope>NUCLEOTIDE SEQUENCE [LARGE SCALE GENOMIC DNA]</scope>
    <source>
        <strain evidence="5 6">BS12</strain>
    </source>
</reference>
<dbReference type="SMART" id="SM00028">
    <property type="entry name" value="TPR"/>
    <property type="match status" value="2"/>
</dbReference>
<dbReference type="GO" id="GO:0016787">
    <property type="term" value="F:hydrolase activity"/>
    <property type="evidence" value="ECO:0007669"/>
    <property type="project" value="UniProtKB-KW"/>
</dbReference>
<dbReference type="InterPro" id="IPR019734">
    <property type="entry name" value="TPR_rpt"/>
</dbReference>
<evidence type="ECO:0000256" key="2">
    <source>
        <dbReference type="ARBA" id="ARBA00023136"/>
    </source>
</evidence>
<dbReference type="PROSITE" id="PS50293">
    <property type="entry name" value="TPR_REGION"/>
    <property type="match status" value="1"/>
</dbReference>
<feature type="domain" description="Beta-lactamase-related" evidence="4">
    <location>
        <begin position="42"/>
        <end position="352"/>
    </location>
</feature>
<dbReference type="Pfam" id="PF13181">
    <property type="entry name" value="TPR_8"/>
    <property type="match status" value="1"/>
</dbReference>
<dbReference type="InterPro" id="IPR001466">
    <property type="entry name" value="Beta-lactam-related"/>
</dbReference>
<dbReference type="SUPFAM" id="SSF48452">
    <property type="entry name" value="TPR-like"/>
    <property type="match status" value="1"/>
</dbReference>
<keyword evidence="5" id="KW-0378">Hydrolase</keyword>
<dbReference type="Gene3D" id="1.25.40.10">
    <property type="entry name" value="Tetratricopeptide repeat domain"/>
    <property type="match status" value="1"/>
</dbReference>
<dbReference type="PROSITE" id="PS50005">
    <property type="entry name" value="TPR"/>
    <property type="match status" value="1"/>
</dbReference>
<dbReference type="InterPro" id="IPR011990">
    <property type="entry name" value="TPR-like_helical_dom_sf"/>
</dbReference>
<name>A0A7K1LSD6_9FLAO</name>